<evidence type="ECO:0000259" key="2">
    <source>
        <dbReference type="Pfam" id="PF08044"/>
    </source>
</evidence>
<keyword evidence="1" id="KW-0812">Transmembrane</keyword>
<comment type="caution">
    <text evidence="3">The sequence shown here is derived from an EMBL/GenBank/DDBJ whole genome shotgun (WGS) entry which is preliminary data.</text>
</comment>
<protein>
    <recommendedName>
        <fullName evidence="2">DUF1707 domain-containing protein</fullName>
    </recommendedName>
</protein>
<dbReference type="Proteomes" id="UP000612808">
    <property type="component" value="Unassembled WGS sequence"/>
</dbReference>
<sequence length="146" mass="15648">MGIATVTTHLFRPGQVRVDQIDREIATRVVDQAYARGLIDQERAGLARAAVADARTRDELDAGVGDLPGAVRPASGLTTLVRVLAALCLVSTAVQVVVWASIGLVGGWDTPWWLWSAAVGAVIVTALWWVAETPRRTARVLHAAHH</sequence>
<keyword evidence="4" id="KW-1185">Reference proteome</keyword>
<feature type="transmembrane region" description="Helical" evidence="1">
    <location>
        <begin position="112"/>
        <end position="131"/>
    </location>
</feature>
<name>A0A8J3J4Z6_9ACTN</name>
<dbReference type="EMBL" id="BOMB01000014">
    <property type="protein sequence ID" value="GID11716.1"/>
    <property type="molecule type" value="Genomic_DNA"/>
</dbReference>
<keyword evidence="1" id="KW-1133">Transmembrane helix</keyword>
<evidence type="ECO:0000313" key="3">
    <source>
        <dbReference type="EMBL" id="GID11716.1"/>
    </source>
</evidence>
<dbReference type="RefSeq" id="WP_203657725.1">
    <property type="nucleotide sequence ID" value="NZ_BAAAZM010000005.1"/>
</dbReference>
<feature type="domain" description="DUF1707" evidence="2">
    <location>
        <begin position="16"/>
        <end position="68"/>
    </location>
</feature>
<organism evidence="3 4">
    <name type="scientific">Actinocatenispora rupis</name>
    <dbReference type="NCBI Taxonomy" id="519421"/>
    <lineage>
        <taxon>Bacteria</taxon>
        <taxon>Bacillati</taxon>
        <taxon>Actinomycetota</taxon>
        <taxon>Actinomycetes</taxon>
        <taxon>Micromonosporales</taxon>
        <taxon>Micromonosporaceae</taxon>
        <taxon>Actinocatenispora</taxon>
    </lineage>
</organism>
<gene>
    <name evidence="3" type="ORF">Aru02nite_26050</name>
</gene>
<keyword evidence="1" id="KW-0472">Membrane</keyword>
<dbReference type="InterPro" id="IPR012551">
    <property type="entry name" value="DUF1707_SHOCT-like"/>
</dbReference>
<dbReference type="AlphaFoldDB" id="A0A8J3J4Z6"/>
<feature type="transmembrane region" description="Helical" evidence="1">
    <location>
        <begin position="83"/>
        <end position="106"/>
    </location>
</feature>
<evidence type="ECO:0000313" key="4">
    <source>
        <dbReference type="Proteomes" id="UP000612808"/>
    </source>
</evidence>
<evidence type="ECO:0000256" key="1">
    <source>
        <dbReference type="SAM" id="Phobius"/>
    </source>
</evidence>
<dbReference type="Pfam" id="PF08044">
    <property type="entry name" value="DUF1707"/>
    <property type="match status" value="1"/>
</dbReference>
<reference evidence="3" key="1">
    <citation type="submission" date="2021-01" db="EMBL/GenBank/DDBJ databases">
        <title>Whole genome shotgun sequence of Actinocatenispora rupis NBRC 107355.</title>
        <authorList>
            <person name="Komaki H."/>
            <person name="Tamura T."/>
        </authorList>
    </citation>
    <scope>NUCLEOTIDE SEQUENCE</scope>
    <source>
        <strain evidence="3">NBRC 107355</strain>
    </source>
</reference>
<accession>A0A8J3J4Z6</accession>
<proteinExistence type="predicted"/>